<dbReference type="Gene3D" id="3.40.50.300">
    <property type="entry name" value="P-loop containing nucleotide triphosphate hydrolases"/>
    <property type="match status" value="1"/>
</dbReference>
<organism evidence="1 2">
    <name type="scientific">Colletotrichum trifolii</name>
    <dbReference type="NCBI Taxonomy" id="5466"/>
    <lineage>
        <taxon>Eukaryota</taxon>
        <taxon>Fungi</taxon>
        <taxon>Dikarya</taxon>
        <taxon>Ascomycota</taxon>
        <taxon>Pezizomycotina</taxon>
        <taxon>Sordariomycetes</taxon>
        <taxon>Hypocreomycetidae</taxon>
        <taxon>Glomerellales</taxon>
        <taxon>Glomerellaceae</taxon>
        <taxon>Colletotrichum</taxon>
        <taxon>Colletotrichum orbiculare species complex</taxon>
    </lineage>
</organism>
<gene>
    <name evidence="1" type="ORF">CTRI78_v008163</name>
</gene>
<protein>
    <submittedName>
        <fullName evidence="1">Uncharacterized protein</fullName>
    </submittedName>
</protein>
<dbReference type="AlphaFoldDB" id="A0A4V3HUH7"/>
<sequence>MPYYIYINGYPGIGKLTVAKELQGLLPNSKVYHNRLLIDPIAPIVELEDVRRTTWIFTDSRSTSPSGATAAEDYQRAAEQRGAKFTPIMLHYDLEENLRRIANEEQLSGENTKLTDKDILQPVQEEEDLCQFGGVYEL</sequence>
<accession>A0A4V3HUH7</accession>
<reference evidence="1 2" key="1">
    <citation type="submission" date="2018-12" db="EMBL/GenBank/DDBJ databases">
        <title>Genome sequence and assembly of Colletotrichum trifolii.</title>
        <authorList>
            <person name="Gan P."/>
            <person name="Shirasu K."/>
        </authorList>
    </citation>
    <scope>NUCLEOTIDE SEQUENCE [LARGE SCALE GENOMIC DNA]</scope>
    <source>
        <strain evidence="1 2">543-2</strain>
    </source>
</reference>
<dbReference type="EMBL" id="RYZW01000096">
    <property type="protein sequence ID" value="TDZ48443.1"/>
    <property type="molecule type" value="Genomic_DNA"/>
</dbReference>
<proteinExistence type="predicted"/>
<evidence type="ECO:0000313" key="1">
    <source>
        <dbReference type="EMBL" id="TDZ48443.1"/>
    </source>
</evidence>
<dbReference type="InterPro" id="IPR027417">
    <property type="entry name" value="P-loop_NTPase"/>
</dbReference>
<evidence type="ECO:0000313" key="2">
    <source>
        <dbReference type="Proteomes" id="UP000295703"/>
    </source>
</evidence>
<name>A0A4V3HUH7_COLTR</name>
<comment type="caution">
    <text evidence="1">The sequence shown here is derived from an EMBL/GenBank/DDBJ whole genome shotgun (WGS) entry which is preliminary data.</text>
</comment>
<keyword evidence="2" id="KW-1185">Reference proteome</keyword>
<dbReference type="Proteomes" id="UP000295703">
    <property type="component" value="Unassembled WGS sequence"/>
</dbReference>
<dbReference type="STRING" id="5466.A0A4V3HUH7"/>
<dbReference type="SUPFAM" id="SSF52540">
    <property type="entry name" value="P-loop containing nucleoside triphosphate hydrolases"/>
    <property type="match status" value="1"/>
</dbReference>